<dbReference type="AlphaFoldDB" id="A0A2U1P4G2"/>
<evidence type="ECO:0000313" key="3">
    <source>
        <dbReference type="Proteomes" id="UP000245207"/>
    </source>
</evidence>
<evidence type="ECO:0008006" key="4">
    <source>
        <dbReference type="Google" id="ProtNLM"/>
    </source>
</evidence>
<dbReference type="EMBL" id="PKPP01001696">
    <property type="protein sequence ID" value="PWA80638.1"/>
    <property type="molecule type" value="Genomic_DNA"/>
</dbReference>
<feature type="region of interest" description="Disordered" evidence="1">
    <location>
        <begin position="212"/>
        <end position="253"/>
    </location>
</feature>
<feature type="compositionally biased region" description="Basic and acidic residues" evidence="1">
    <location>
        <begin position="212"/>
        <end position="239"/>
    </location>
</feature>
<keyword evidence="3" id="KW-1185">Reference proteome</keyword>
<proteinExistence type="predicted"/>
<evidence type="ECO:0000313" key="2">
    <source>
        <dbReference type="EMBL" id="PWA80638.1"/>
    </source>
</evidence>
<accession>A0A2U1P4G2</accession>
<comment type="caution">
    <text evidence="2">The sequence shown here is derived from an EMBL/GenBank/DDBJ whole genome shotgun (WGS) entry which is preliminary data.</text>
</comment>
<reference evidence="2 3" key="1">
    <citation type="journal article" date="2018" name="Mol. Plant">
        <title>The genome of Artemisia annua provides insight into the evolution of Asteraceae family and artemisinin biosynthesis.</title>
        <authorList>
            <person name="Shen Q."/>
            <person name="Zhang L."/>
            <person name="Liao Z."/>
            <person name="Wang S."/>
            <person name="Yan T."/>
            <person name="Shi P."/>
            <person name="Liu M."/>
            <person name="Fu X."/>
            <person name="Pan Q."/>
            <person name="Wang Y."/>
            <person name="Lv Z."/>
            <person name="Lu X."/>
            <person name="Zhang F."/>
            <person name="Jiang W."/>
            <person name="Ma Y."/>
            <person name="Chen M."/>
            <person name="Hao X."/>
            <person name="Li L."/>
            <person name="Tang Y."/>
            <person name="Lv G."/>
            <person name="Zhou Y."/>
            <person name="Sun X."/>
            <person name="Brodelius P.E."/>
            <person name="Rose J.K.C."/>
            <person name="Tang K."/>
        </authorList>
    </citation>
    <scope>NUCLEOTIDE SEQUENCE [LARGE SCALE GENOMIC DNA]</scope>
    <source>
        <strain evidence="3">cv. Huhao1</strain>
        <tissue evidence="2">Leaf</tissue>
    </source>
</reference>
<gene>
    <name evidence="2" type="ORF">CTI12_AA193970</name>
</gene>
<protein>
    <recommendedName>
        <fullName evidence="4">RNA-directed DNA polymerase, eukaryota, Reverse transcriptase zinc-binding domain protein</fullName>
    </recommendedName>
</protein>
<sequence length="480" mass="54479">MSVNSRIGEAKVIEKTCESEREKSTNMKDQGRMEVNGENVDNNVQFSVDNVQNKQKGNETNGSVDNSTVTLDSLKSVCGNESLDLNMDNAVVNNGDNKMCNRDDNGNGKENGDDSATNVSAEVFRSKEKENVNMENSKIMCHKGVGNLGYARVLVEIKAEKGLKESIDVQYRDKENHVKGTKKVQVVYDWKPQICEHCKVFGHEFLKCNKRPKSVEEVESEAKNKEKEVADKQKLKGKETSNGASMQGNRDYRKDHYSNYNYVKYSFNNRMNKDQGKESTKNYKESSMGSTNQYSVLSSLNDDDPQEMILLNDRKIVDQYLDKQLQPTPSELKKWSPDMIKYFKEKEVENENLERNKDIGTSTEEDVEEISNGMAKVMNGVEVNGLGSKIGIWNIRGMGTSDKQKEVVNLINSENLSICAVLETRLKSSKLQKVCDKVFRNWEWDSNMQHCSKGCRIALGWNGDEVQQTLVLKEKNYGIH</sequence>
<name>A0A2U1P4G2_ARTAN</name>
<dbReference type="Gene3D" id="3.60.10.10">
    <property type="entry name" value="Endonuclease/exonuclease/phosphatase"/>
    <property type="match status" value="1"/>
</dbReference>
<dbReference type="Proteomes" id="UP000245207">
    <property type="component" value="Unassembled WGS sequence"/>
</dbReference>
<organism evidence="2 3">
    <name type="scientific">Artemisia annua</name>
    <name type="common">Sweet wormwood</name>
    <dbReference type="NCBI Taxonomy" id="35608"/>
    <lineage>
        <taxon>Eukaryota</taxon>
        <taxon>Viridiplantae</taxon>
        <taxon>Streptophyta</taxon>
        <taxon>Embryophyta</taxon>
        <taxon>Tracheophyta</taxon>
        <taxon>Spermatophyta</taxon>
        <taxon>Magnoliopsida</taxon>
        <taxon>eudicotyledons</taxon>
        <taxon>Gunneridae</taxon>
        <taxon>Pentapetalae</taxon>
        <taxon>asterids</taxon>
        <taxon>campanulids</taxon>
        <taxon>Asterales</taxon>
        <taxon>Asteraceae</taxon>
        <taxon>Asteroideae</taxon>
        <taxon>Anthemideae</taxon>
        <taxon>Artemisiinae</taxon>
        <taxon>Artemisia</taxon>
    </lineage>
</organism>
<dbReference type="InterPro" id="IPR036691">
    <property type="entry name" value="Endo/exonu/phosph_ase_sf"/>
</dbReference>
<evidence type="ECO:0000256" key="1">
    <source>
        <dbReference type="SAM" id="MobiDB-lite"/>
    </source>
</evidence>